<keyword evidence="6" id="KW-0539">Nucleus</keyword>
<dbReference type="OrthoDB" id="2505440at2759"/>
<accession>A0A9Q1HK18</accession>
<evidence type="ECO:0000256" key="4">
    <source>
        <dbReference type="ARBA" id="ARBA00023125"/>
    </source>
</evidence>
<keyword evidence="3" id="KW-0805">Transcription regulation</keyword>
<evidence type="ECO:0000256" key="6">
    <source>
        <dbReference type="ARBA" id="ARBA00023242"/>
    </source>
</evidence>
<feature type="region of interest" description="Disordered" evidence="7">
    <location>
        <begin position="32"/>
        <end position="105"/>
    </location>
</feature>
<keyword evidence="5" id="KW-0804">Transcription</keyword>
<sequence>MSTVIKTKIRELRRLNAVPLDLGVRKRIKLEEEETDSAVPLTHVDEIPQPSWPNHEGSSEDAVPPTPSDENAQPSWPNREGSSEASSMMNVSPLEENRETGTDTVSKPQVLFTLEENRKVSVKTFRNREYVCVREFYQVPESKYWHAGAKGLNLNVLEWDRLKLVASNMNYIISSSKDLFLSDEMRRFSLQPDYSDDDEFTGYCRKVKMMYFCTFKGTPYVSLRVYTQYSSGGQLYPTGRGIHLTLFQWEKLQELFQSIDNALEKLNDASMEERDSDKEN</sequence>
<evidence type="ECO:0000256" key="3">
    <source>
        <dbReference type="ARBA" id="ARBA00023015"/>
    </source>
</evidence>
<dbReference type="GO" id="GO:0005634">
    <property type="term" value="C:nucleus"/>
    <property type="evidence" value="ECO:0007669"/>
    <property type="project" value="UniProtKB-SubCell"/>
</dbReference>
<dbReference type="InterPro" id="IPR045125">
    <property type="entry name" value="Sub1/Tcp4-like"/>
</dbReference>
<name>A0A9Q1HK18_HOLLE</name>
<dbReference type="GO" id="GO:0003677">
    <property type="term" value="F:DNA binding"/>
    <property type="evidence" value="ECO:0007669"/>
    <property type="project" value="UniProtKB-KW"/>
</dbReference>
<comment type="caution">
    <text evidence="9">The sequence shown here is derived from an EMBL/GenBank/DDBJ whole genome shotgun (WGS) entry which is preliminary data.</text>
</comment>
<proteinExistence type="inferred from homology"/>
<evidence type="ECO:0000256" key="7">
    <source>
        <dbReference type="SAM" id="MobiDB-lite"/>
    </source>
</evidence>
<protein>
    <recommendedName>
        <fullName evidence="8">Transcriptional coactivator p15 (PC4) C-terminal domain-containing protein</fullName>
    </recommendedName>
</protein>
<dbReference type="InterPro" id="IPR009044">
    <property type="entry name" value="ssDNA-bd_transcriptional_reg"/>
</dbReference>
<keyword evidence="10" id="KW-1185">Reference proteome</keyword>
<gene>
    <name evidence="9" type="ORF">HOLleu_02996</name>
</gene>
<dbReference type="AlphaFoldDB" id="A0A9Q1HK18"/>
<evidence type="ECO:0000259" key="8">
    <source>
        <dbReference type="Pfam" id="PF02229"/>
    </source>
</evidence>
<dbReference type="Proteomes" id="UP001152320">
    <property type="component" value="Chromosome 1"/>
</dbReference>
<evidence type="ECO:0000256" key="5">
    <source>
        <dbReference type="ARBA" id="ARBA00023163"/>
    </source>
</evidence>
<organism evidence="9 10">
    <name type="scientific">Holothuria leucospilota</name>
    <name type="common">Black long sea cucumber</name>
    <name type="synonym">Mertensiothuria leucospilota</name>
    <dbReference type="NCBI Taxonomy" id="206669"/>
    <lineage>
        <taxon>Eukaryota</taxon>
        <taxon>Metazoa</taxon>
        <taxon>Echinodermata</taxon>
        <taxon>Eleutherozoa</taxon>
        <taxon>Echinozoa</taxon>
        <taxon>Holothuroidea</taxon>
        <taxon>Aspidochirotacea</taxon>
        <taxon>Aspidochirotida</taxon>
        <taxon>Holothuriidae</taxon>
        <taxon>Holothuria</taxon>
    </lineage>
</organism>
<dbReference type="PANTHER" id="PTHR13215">
    <property type="entry name" value="RNA POLYMERASE II TRANSCRIPTIONAL COACTIVATOR"/>
    <property type="match status" value="1"/>
</dbReference>
<evidence type="ECO:0000256" key="2">
    <source>
        <dbReference type="ARBA" id="ARBA00009001"/>
    </source>
</evidence>
<dbReference type="SUPFAM" id="SSF54447">
    <property type="entry name" value="ssDNA-binding transcriptional regulator domain"/>
    <property type="match status" value="2"/>
</dbReference>
<dbReference type="EMBL" id="JAIZAY010000001">
    <property type="protein sequence ID" value="KAJ8049994.1"/>
    <property type="molecule type" value="Genomic_DNA"/>
</dbReference>
<dbReference type="Gene3D" id="2.30.31.10">
    <property type="entry name" value="Transcriptional Coactivator Pc4, Chain A"/>
    <property type="match status" value="2"/>
</dbReference>
<evidence type="ECO:0000313" key="10">
    <source>
        <dbReference type="Proteomes" id="UP001152320"/>
    </source>
</evidence>
<dbReference type="Pfam" id="PF02229">
    <property type="entry name" value="PC4"/>
    <property type="match status" value="2"/>
</dbReference>
<reference evidence="9" key="1">
    <citation type="submission" date="2021-10" db="EMBL/GenBank/DDBJ databases">
        <title>Tropical sea cucumber genome reveals ecological adaptation and Cuvierian tubules defense mechanism.</title>
        <authorList>
            <person name="Chen T."/>
        </authorList>
    </citation>
    <scope>NUCLEOTIDE SEQUENCE</scope>
    <source>
        <strain evidence="9">Nanhai2018</strain>
        <tissue evidence="9">Muscle</tissue>
    </source>
</reference>
<keyword evidence="4" id="KW-0238">DNA-binding</keyword>
<comment type="similarity">
    <text evidence="2">Belongs to the transcriptional coactivator PC4 family.</text>
</comment>
<comment type="subcellular location">
    <subcellularLocation>
        <location evidence="1">Nucleus</location>
    </subcellularLocation>
</comment>
<dbReference type="GO" id="GO:0003713">
    <property type="term" value="F:transcription coactivator activity"/>
    <property type="evidence" value="ECO:0007669"/>
    <property type="project" value="InterPro"/>
</dbReference>
<feature type="domain" description="Transcriptional coactivator p15 (PC4) C-terminal" evidence="8">
    <location>
        <begin position="113"/>
        <end position="163"/>
    </location>
</feature>
<dbReference type="GO" id="GO:0060261">
    <property type="term" value="P:positive regulation of transcription initiation by RNA polymerase II"/>
    <property type="evidence" value="ECO:0007669"/>
    <property type="project" value="InterPro"/>
</dbReference>
<dbReference type="InterPro" id="IPR003173">
    <property type="entry name" value="PC4_C"/>
</dbReference>
<evidence type="ECO:0000313" key="9">
    <source>
        <dbReference type="EMBL" id="KAJ8049994.1"/>
    </source>
</evidence>
<feature type="domain" description="Transcriptional coactivator p15 (PC4) C-terminal" evidence="8">
    <location>
        <begin position="214"/>
        <end position="254"/>
    </location>
</feature>
<evidence type="ECO:0000256" key="1">
    <source>
        <dbReference type="ARBA" id="ARBA00004123"/>
    </source>
</evidence>